<dbReference type="Proteomes" id="UP001497392">
    <property type="component" value="Unassembled WGS sequence"/>
</dbReference>
<evidence type="ECO:0000256" key="2">
    <source>
        <dbReference type="SAM" id="Phobius"/>
    </source>
</evidence>
<keyword evidence="5" id="KW-1185">Reference proteome</keyword>
<feature type="transmembrane region" description="Helical" evidence="2">
    <location>
        <begin position="226"/>
        <end position="245"/>
    </location>
</feature>
<feature type="transmembrane region" description="Helical" evidence="2">
    <location>
        <begin position="183"/>
        <end position="202"/>
    </location>
</feature>
<evidence type="ECO:0000259" key="3">
    <source>
        <dbReference type="Pfam" id="PF01764"/>
    </source>
</evidence>
<feature type="transmembrane region" description="Helical" evidence="2">
    <location>
        <begin position="306"/>
        <end position="326"/>
    </location>
</feature>
<evidence type="ECO:0000256" key="1">
    <source>
        <dbReference type="SAM" id="MobiDB-lite"/>
    </source>
</evidence>
<dbReference type="EMBL" id="CAXHTA020000017">
    <property type="protein sequence ID" value="CAL5227824.1"/>
    <property type="molecule type" value="Genomic_DNA"/>
</dbReference>
<proteinExistence type="predicted"/>
<name>A0ABP1G6Q6_9CHLO</name>
<comment type="caution">
    <text evidence="4">The sequence shown here is derived from an EMBL/GenBank/DDBJ whole genome shotgun (WGS) entry which is preliminary data.</text>
</comment>
<dbReference type="Gene3D" id="3.40.50.1820">
    <property type="entry name" value="alpha/beta hydrolase"/>
    <property type="match status" value="2"/>
</dbReference>
<dbReference type="PANTHER" id="PTHR45856:SF24">
    <property type="entry name" value="FUNGAL LIPASE-LIKE DOMAIN-CONTAINING PROTEIN"/>
    <property type="match status" value="1"/>
</dbReference>
<evidence type="ECO:0000313" key="4">
    <source>
        <dbReference type="EMBL" id="CAL5227824.1"/>
    </source>
</evidence>
<feature type="transmembrane region" description="Helical" evidence="2">
    <location>
        <begin position="129"/>
        <end position="150"/>
    </location>
</feature>
<dbReference type="CDD" id="cd00519">
    <property type="entry name" value="Lipase_3"/>
    <property type="match status" value="1"/>
</dbReference>
<dbReference type="InterPro" id="IPR002921">
    <property type="entry name" value="Fungal_lipase-type"/>
</dbReference>
<keyword evidence="2" id="KW-1133">Transmembrane helix</keyword>
<feature type="domain" description="Fungal lipase-type" evidence="3">
    <location>
        <begin position="575"/>
        <end position="617"/>
    </location>
</feature>
<keyword evidence="2" id="KW-0812">Transmembrane</keyword>
<evidence type="ECO:0000313" key="5">
    <source>
        <dbReference type="Proteomes" id="UP001497392"/>
    </source>
</evidence>
<feature type="transmembrane region" description="Helical" evidence="2">
    <location>
        <begin position="87"/>
        <end position="108"/>
    </location>
</feature>
<feature type="transmembrane region" description="Helical" evidence="2">
    <location>
        <begin position="277"/>
        <end position="294"/>
    </location>
</feature>
<dbReference type="InterPro" id="IPR051218">
    <property type="entry name" value="Sec_MonoDiacylglyc_Lipase"/>
</dbReference>
<dbReference type="SUPFAM" id="SSF53474">
    <property type="entry name" value="alpha/beta-Hydrolases"/>
    <property type="match status" value="1"/>
</dbReference>
<feature type="region of interest" description="Disordered" evidence="1">
    <location>
        <begin position="26"/>
        <end position="47"/>
    </location>
</feature>
<gene>
    <name evidence="4" type="primary">g10852</name>
    <name evidence="4" type="ORF">VP750_LOCUS9730</name>
</gene>
<sequence>MDRSKETSAAVLTRDSTFTSSVVTGKERPDRLRGCHAPQSGLSGAPEMSDDLQGLLTPGRNVILRFESMSAAELKDKDQLWLHSRTFSAVSIAVAAVCLSCMLVVLGWGIHLTVKAIQSGKLWGRRRKYLVTFTYALLILQVFFAFTVSAHNSMPWLTKGRPHPGRPDPLILDAPLWHHWPEMLIWLPFQASIIYLLSAWAAKDPRRTGCVRDVERPCKPPWKVKLVTIIWGALSACYVIQYLAFNLTANHRLAKLPYGRYRTGHALFAWQRHAGKWVMLFMEAAFLSLWFSALDTCTSYFTDWLGIMPMQVATTAAVVANAIFMMPRDQRDCNPVIQAMLQGMCWCEKDRQAALASRNAYIASQGKDASEPMFCFETAFKLLTLSWAAYEDEEPPAGCETLCTLQKLSRGSPESHTPKAGVVADGECRCSHRLSSLKEDRMEMGVLDSKETPKQKVVRMNLGDSLAMLGLPHAHVIHEADPDTKVIIAWGTGTIVICFRGTASMKNVLHDLKTWRTDHPPKRGSKLMRKRPMVHKGFWLSWCSKGVRDRVLDTVAQIMASQGKLANSMESTFKFQRLSVFTFGAPRPGNHAFARDYNRMCPKTWQIIMSCDIVPQMGKFGRMYKHPGHRVILDKKGSILVRPTPLELHLRPGKHRLKEHFLGSYRGAMAAAVKAQFSALRASVGGRAGALGLADNEEIFQSLCSEGVDLHALEQGKDAGSQSDAIAIDEDSSASGWVPDWTRSALGEVFGPLAETAIVLHMTRVAGQSDETEANVGGE</sequence>
<keyword evidence="2" id="KW-0472">Membrane</keyword>
<accession>A0ABP1G6Q6</accession>
<dbReference type="Pfam" id="PF01764">
    <property type="entry name" value="Lipase_3"/>
    <property type="match status" value="1"/>
</dbReference>
<reference evidence="4 5" key="1">
    <citation type="submission" date="2024-06" db="EMBL/GenBank/DDBJ databases">
        <authorList>
            <person name="Kraege A."/>
            <person name="Thomma B."/>
        </authorList>
    </citation>
    <scope>NUCLEOTIDE SEQUENCE [LARGE SCALE GENOMIC DNA]</scope>
</reference>
<dbReference type="InterPro" id="IPR029058">
    <property type="entry name" value="AB_hydrolase_fold"/>
</dbReference>
<dbReference type="PANTHER" id="PTHR45856">
    <property type="entry name" value="ALPHA/BETA-HYDROLASES SUPERFAMILY PROTEIN"/>
    <property type="match status" value="1"/>
</dbReference>
<organism evidence="4 5">
    <name type="scientific">Coccomyxa viridis</name>
    <dbReference type="NCBI Taxonomy" id="1274662"/>
    <lineage>
        <taxon>Eukaryota</taxon>
        <taxon>Viridiplantae</taxon>
        <taxon>Chlorophyta</taxon>
        <taxon>core chlorophytes</taxon>
        <taxon>Trebouxiophyceae</taxon>
        <taxon>Trebouxiophyceae incertae sedis</taxon>
        <taxon>Coccomyxaceae</taxon>
        <taxon>Coccomyxa</taxon>
    </lineage>
</organism>
<protein>
    <submittedName>
        <fullName evidence="4">G10852 protein</fullName>
    </submittedName>
</protein>